<dbReference type="Proteomes" id="UP000245380">
    <property type="component" value="Unassembled WGS sequence"/>
</dbReference>
<dbReference type="EMBL" id="MPDK01000035">
    <property type="protein sequence ID" value="PWI56577.1"/>
    <property type="molecule type" value="Genomic_DNA"/>
</dbReference>
<gene>
    <name evidence="2" type="ORF">BM613_12955</name>
</gene>
<keyword evidence="1" id="KW-0732">Signal</keyword>
<comment type="caution">
    <text evidence="2">The sequence shown here is derived from an EMBL/GenBank/DDBJ whole genome shotgun (WGS) entry which is preliminary data.</text>
</comment>
<evidence type="ECO:0000256" key="1">
    <source>
        <dbReference type="SAM" id="SignalP"/>
    </source>
</evidence>
<sequence length="966" mass="103814">MQNKLLAVLTASALLLSTTAAYAASNAVMFGDVAGRTHDNSLDDNYPWVKEAFLTSATDPWNGTTTNLDSNSTAIGGGGLLFYPVSAPNDSPTGLGYMVCFDTNHWSGGSNPAPETRYVIPIQGVSNSSPVFVPSTRLAYLAAGGQLYVFNKQGNITGSYLGSKNNLDSSTPVYQNQVVSYPLYVTAAQQNAPNADIWVSSQNGRLFAIDPSTMLRDRRVDNGSPVDLGDRLDASPALVRSSNGTPFIAVTAAYNANNQYPAGTLYLVNPQNGDVTERLPDPYGSISSVSAPIGIAPGLVMWNDTLGDVFLGDVENDGTVKLVKSWHEIGGAGATAYHSEAGYSEQTHQFILPFTNSSSEGILGVINTRTLTASAITSAFGNGFLENFSGSPEISAVNLYVPNALGSIDQIGVDPSTGLYDANSLCTPLVTHGNSTLEDLSTPSELSLGSDLGTDEPTLAASTNEGLELWMNVGANYTFGSDYTSSSAQSFSQPLTLTLGANDLPTSSNNIFGYSTNDQIAFSMSVNGGGFHYVTESPVYDANGNPYSTITLDTTLLNNDFKPWDAAGWSSTNQNTVAIRAYAPSSDVFGYTFNSTDSGQNRPMAQVTVVFPPSNLTSGAGTAQEPPSAVQGCEGNANWNCIDNMGDHQIMRFLYPGYLFAKQGQLLGYTTPRSPIIMPEKPIYKLQIIPEGTVTSPTSAPHAQASIELVDGYGNNVIIFELRAQVNTIADVKYTHKYIAAWNPIYRTEWFGSGKHRYSREVIVGYTPVYKTETLYRNLPATETATKMFTMYDGDTELWDDSQVHVEIQSNFSANDTPDEPLSWTQAGFSTFGPWIPASEVYHGRTSQGTPVSPPNIKPYPNEQHGTPVDGTYYGNAPYGTQTAPLEPCTAEYNHGDLFQPKPGYGDVDGVPDWSPKLVVTAIQNPFPFFSPVISVFLPSWSDVWANPTGDEGVTRSITSTTTWHW</sequence>
<evidence type="ECO:0000313" key="2">
    <source>
        <dbReference type="EMBL" id="PWI56577.1"/>
    </source>
</evidence>
<keyword evidence="3" id="KW-1185">Reference proteome</keyword>
<dbReference type="AlphaFoldDB" id="A0A2U3D5N3"/>
<evidence type="ECO:0000313" key="3">
    <source>
        <dbReference type="Proteomes" id="UP000245380"/>
    </source>
</evidence>
<name>A0A2U3D5N3_SULT2</name>
<protein>
    <submittedName>
        <fullName evidence="2">Uncharacterized protein</fullName>
    </submittedName>
</protein>
<reference evidence="2 3" key="1">
    <citation type="submission" date="2016-11" db="EMBL/GenBank/DDBJ databases">
        <title>Comparative genomics of Acidibacillus ferroxidans species.</title>
        <authorList>
            <person name="Oliveira G."/>
            <person name="Nunes G."/>
            <person name="Oliveira R."/>
            <person name="Araujo F."/>
            <person name="Salim A."/>
            <person name="Scholte L."/>
            <person name="Morais D."/>
            <person name="Nancucheo I."/>
            <person name="Johnson D.B."/>
            <person name="Grail B."/>
            <person name="Bittencourt J."/>
            <person name="Valadares R."/>
        </authorList>
    </citation>
    <scope>NUCLEOTIDE SEQUENCE [LARGE SCALE GENOMIC DNA]</scope>
    <source>
        <strain evidence="2 3">Y002</strain>
    </source>
</reference>
<dbReference type="RefSeq" id="WP_109431628.1">
    <property type="nucleotide sequence ID" value="NZ_MPDK01000035.1"/>
</dbReference>
<feature type="chain" id="PRO_5015712931" evidence="1">
    <location>
        <begin position="24"/>
        <end position="966"/>
    </location>
</feature>
<proteinExistence type="predicted"/>
<dbReference type="OrthoDB" id="3009936at2"/>
<organism evidence="2 3">
    <name type="scientific">Sulfoacidibacillus thermotolerans</name>
    <name type="common">Acidibacillus sulfuroxidans</name>
    <dbReference type="NCBI Taxonomy" id="1765684"/>
    <lineage>
        <taxon>Bacteria</taxon>
        <taxon>Bacillati</taxon>
        <taxon>Bacillota</taxon>
        <taxon>Bacilli</taxon>
        <taxon>Bacillales</taxon>
        <taxon>Alicyclobacillaceae</taxon>
        <taxon>Sulfoacidibacillus</taxon>
    </lineage>
</organism>
<accession>A0A2U3D5N3</accession>
<feature type="signal peptide" evidence="1">
    <location>
        <begin position="1"/>
        <end position="23"/>
    </location>
</feature>